<proteinExistence type="predicted"/>
<reference evidence="1 2" key="1">
    <citation type="submission" date="2018-05" db="EMBL/GenBank/DDBJ databases">
        <title>Abyssibacter profundi OUC007T gen. nov., sp. nov, a marine bacterium isolated from seawater of the Mariana Trench.</title>
        <authorList>
            <person name="Zhou S."/>
        </authorList>
    </citation>
    <scope>NUCLEOTIDE SEQUENCE [LARGE SCALE GENOMIC DNA]</scope>
    <source>
        <strain evidence="1 2">OUC007</strain>
    </source>
</reference>
<keyword evidence="2" id="KW-1185">Reference proteome</keyword>
<accession>A0A383XQC2</accession>
<dbReference type="EMBL" id="QEQK01000017">
    <property type="protein sequence ID" value="PWN54826.1"/>
    <property type="molecule type" value="Genomic_DNA"/>
</dbReference>
<gene>
    <name evidence="1" type="ORF">DEH80_15280</name>
</gene>
<comment type="caution">
    <text evidence="1">The sequence shown here is derived from an EMBL/GenBank/DDBJ whole genome shotgun (WGS) entry which is preliminary data.</text>
</comment>
<organism evidence="1 2">
    <name type="scientific">Abyssibacter profundi</name>
    <dbReference type="NCBI Taxonomy" id="2182787"/>
    <lineage>
        <taxon>Bacteria</taxon>
        <taxon>Pseudomonadati</taxon>
        <taxon>Pseudomonadota</taxon>
        <taxon>Gammaproteobacteria</taxon>
        <taxon>Chromatiales</taxon>
        <taxon>Oceanococcaceae</taxon>
        <taxon>Abyssibacter</taxon>
    </lineage>
</organism>
<evidence type="ECO:0000313" key="2">
    <source>
        <dbReference type="Proteomes" id="UP000251800"/>
    </source>
</evidence>
<dbReference type="Proteomes" id="UP000251800">
    <property type="component" value="Unassembled WGS sequence"/>
</dbReference>
<protein>
    <submittedName>
        <fullName evidence="1">Uncharacterized protein</fullName>
    </submittedName>
</protein>
<evidence type="ECO:0000313" key="1">
    <source>
        <dbReference type="EMBL" id="PWN54826.1"/>
    </source>
</evidence>
<sequence length="178" mass="20016">MLNPMTIPGVAEKLDDCIELPTGDINPGYALSTSNVQVMLVVGQRFALTRSALPIDDDVPALSRDFLEAANTASIDCYQSAPFNVIANSRYVYRQLVLLIGFDLRRFLTDDGLIAGPLYELLTLSADSEPLLNLTGRRFLKRNTTEQDPRNLQQWQSILLEQRLFECHQTRSSPQEEN</sequence>
<name>A0A383XQC2_9GAMM</name>
<dbReference type="AlphaFoldDB" id="A0A383XQC2"/>